<dbReference type="Gene3D" id="2.120.10.80">
    <property type="entry name" value="Kelch-type beta propeller"/>
    <property type="match status" value="1"/>
</dbReference>
<dbReference type="AlphaFoldDB" id="A0AAU9J8C6"/>
<evidence type="ECO:0000313" key="2">
    <source>
        <dbReference type="Proteomes" id="UP001162131"/>
    </source>
</evidence>
<gene>
    <name evidence="1" type="ORF">BSTOLATCC_MIC33113</name>
</gene>
<organism evidence="1 2">
    <name type="scientific">Blepharisma stoltei</name>
    <dbReference type="NCBI Taxonomy" id="1481888"/>
    <lineage>
        <taxon>Eukaryota</taxon>
        <taxon>Sar</taxon>
        <taxon>Alveolata</taxon>
        <taxon>Ciliophora</taxon>
        <taxon>Postciliodesmatophora</taxon>
        <taxon>Heterotrichea</taxon>
        <taxon>Heterotrichida</taxon>
        <taxon>Blepharismidae</taxon>
        <taxon>Blepharisma</taxon>
    </lineage>
</organism>
<dbReference type="SUPFAM" id="SSF117281">
    <property type="entry name" value="Kelch motif"/>
    <property type="match status" value="1"/>
</dbReference>
<sequence>MSDKCCFVANCSENPQFFCKCENPPIFMCKNHQQNHKKLIGRHINNKIYSEVPLNTKTLSTKLIWKLKLEIKEIQSRIILEELLIIKQIQKAAQKSLEKIKAFDKNLNEAISRINILTEIDNSKEKTNIKALLKLSETDLEKINPIWLPKLNIRSADFQKIDKIFEIESPLQSFNEKYYEKHKTPIIKYIWNSSRTGINTFNILTRKVHKHNLSINKVLDQYEAKCLLPDGSLFYYSEGFSLILDPNNSVKYIKNYIESTYVCSAYADGYIFLIGGSKNISAKYNISQNRWSSHLKLPINLGAYSTCCLFNEYIILVSQGSDKAIYYDINIDSYSEISSLKLTNLVAKAVITGDKKVFIFEFSTYIYESDNLCTWKKIGGCTILASRAPIISYAIKWKKKIYFVNFSAIYSFDLEKKKLEKIMGLPDKD</sequence>
<proteinExistence type="predicted"/>
<dbReference type="InterPro" id="IPR015915">
    <property type="entry name" value="Kelch-typ_b-propeller"/>
</dbReference>
<dbReference type="Proteomes" id="UP001162131">
    <property type="component" value="Unassembled WGS sequence"/>
</dbReference>
<evidence type="ECO:0000313" key="1">
    <source>
        <dbReference type="EMBL" id="CAG9323212.1"/>
    </source>
</evidence>
<protein>
    <submittedName>
        <fullName evidence="1">Uncharacterized protein</fullName>
    </submittedName>
</protein>
<accession>A0AAU9J8C6</accession>
<name>A0AAU9J8C6_9CILI</name>
<reference evidence="1" key="1">
    <citation type="submission" date="2021-09" db="EMBL/GenBank/DDBJ databases">
        <authorList>
            <consortium name="AG Swart"/>
            <person name="Singh M."/>
            <person name="Singh A."/>
            <person name="Seah K."/>
            <person name="Emmerich C."/>
        </authorList>
    </citation>
    <scope>NUCLEOTIDE SEQUENCE</scope>
    <source>
        <strain evidence="1">ATCC30299</strain>
    </source>
</reference>
<dbReference type="EMBL" id="CAJZBQ010000033">
    <property type="protein sequence ID" value="CAG9323212.1"/>
    <property type="molecule type" value="Genomic_DNA"/>
</dbReference>
<keyword evidence="2" id="KW-1185">Reference proteome</keyword>
<comment type="caution">
    <text evidence="1">The sequence shown here is derived from an EMBL/GenBank/DDBJ whole genome shotgun (WGS) entry which is preliminary data.</text>
</comment>